<proteinExistence type="predicted"/>
<feature type="domain" description="Gfd2/YDR514C-like C-terminal" evidence="2">
    <location>
        <begin position="44"/>
        <end position="224"/>
    </location>
</feature>
<feature type="region of interest" description="Disordered" evidence="1">
    <location>
        <begin position="348"/>
        <end position="376"/>
    </location>
</feature>
<dbReference type="Pfam" id="PF21762">
    <property type="entry name" value="DEDDh_C"/>
    <property type="match status" value="1"/>
</dbReference>
<keyword evidence="4" id="KW-1185">Reference proteome</keyword>
<dbReference type="AlphaFoldDB" id="A0AAN8EI69"/>
<dbReference type="PANTHER" id="PTHR28083:SF1">
    <property type="entry name" value="GOOD FOR FULL DBP5 ACTIVITY PROTEIN 2"/>
    <property type="match status" value="1"/>
</dbReference>
<organism evidence="3 4">
    <name type="scientific">Knufia fluminis</name>
    <dbReference type="NCBI Taxonomy" id="191047"/>
    <lineage>
        <taxon>Eukaryota</taxon>
        <taxon>Fungi</taxon>
        <taxon>Dikarya</taxon>
        <taxon>Ascomycota</taxon>
        <taxon>Pezizomycotina</taxon>
        <taxon>Eurotiomycetes</taxon>
        <taxon>Chaetothyriomycetidae</taxon>
        <taxon>Chaetothyriales</taxon>
        <taxon>Trichomeriaceae</taxon>
        <taxon>Knufia</taxon>
    </lineage>
</organism>
<dbReference type="PANTHER" id="PTHR28083">
    <property type="entry name" value="GOOD FOR FULL DBP5 ACTIVITY PROTEIN 2"/>
    <property type="match status" value="1"/>
</dbReference>
<sequence length="376" mass="41556">MTSTPIPLALQRYKDEDALTVAVDVEAHCHNRSYKDFKLLGDTKDRRICEVGLGLFDTRALSKITDVGDRGEAEHDNDKWNCKGPWCPVGKASNFLFGSVTWIWKNNLERGIVRIINKKLGVTNSKGKGKGTANKNTNLTHRKVIFLFFDYNNDFKWLAEHGVNLSARFPNSEIVDIQKCGFSQIVANNLNQSQLGCRNLLLYLGLPSEKKHNGGNDAVFEMQGWIAGLCFTDEQRAKLEAGYKIEPVLPKYWAKDFSWSRHLNEEDVGGGSSLAASETTATPLLTEPSQFPALTDSVATASNVDETASMVETFAMASLEPTASAEVGSNIDRQDLATTTQDEVAVTDQVEGSSNNGKRAARVANGRKKQWTKFEL</sequence>
<gene>
    <name evidence="3" type="ORF">OHC33_001944</name>
</gene>
<evidence type="ECO:0000259" key="2">
    <source>
        <dbReference type="Pfam" id="PF21762"/>
    </source>
</evidence>
<comment type="caution">
    <text evidence="3">The sequence shown here is derived from an EMBL/GenBank/DDBJ whole genome shotgun (WGS) entry which is preliminary data.</text>
</comment>
<dbReference type="Proteomes" id="UP001316803">
    <property type="component" value="Unassembled WGS sequence"/>
</dbReference>
<evidence type="ECO:0000256" key="1">
    <source>
        <dbReference type="SAM" id="MobiDB-lite"/>
    </source>
</evidence>
<feature type="compositionally biased region" description="Basic residues" evidence="1">
    <location>
        <begin position="359"/>
        <end position="376"/>
    </location>
</feature>
<dbReference type="EMBL" id="JAKLMC020000004">
    <property type="protein sequence ID" value="KAK5956459.1"/>
    <property type="molecule type" value="Genomic_DNA"/>
</dbReference>
<name>A0AAN8EI69_9EURO</name>
<protein>
    <recommendedName>
        <fullName evidence="2">Gfd2/YDR514C-like C-terminal domain-containing protein</fullName>
    </recommendedName>
</protein>
<dbReference type="InterPro" id="IPR040151">
    <property type="entry name" value="Gfd2/YDR514C-like"/>
</dbReference>
<accession>A0AAN8EI69</accession>
<evidence type="ECO:0000313" key="3">
    <source>
        <dbReference type="EMBL" id="KAK5956459.1"/>
    </source>
</evidence>
<evidence type="ECO:0000313" key="4">
    <source>
        <dbReference type="Proteomes" id="UP001316803"/>
    </source>
</evidence>
<dbReference type="InterPro" id="IPR048519">
    <property type="entry name" value="Gfd2/YDR514C-like_C"/>
</dbReference>
<reference evidence="3 4" key="1">
    <citation type="submission" date="2022-12" db="EMBL/GenBank/DDBJ databases">
        <title>Genomic features and morphological characterization of a novel Knufia sp. strain isolated from spacecraft assembly facility.</title>
        <authorList>
            <person name="Teixeira M."/>
            <person name="Chander A.M."/>
            <person name="Stajich J.E."/>
            <person name="Venkateswaran K."/>
        </authorList>
    </citation>
    <scope>NUCLEOTIDE SEQUENCE [LARGE SCALE GENOMIC DNA]</scope>
    <source>
        <strain evidence="3 4">FJI-L2-BK-P2</strain>
    </source>
</reference>